<keyword evidence="1" id="KW-0472">Membrane</keyword>
<evidence type="ECO:0000313" key="3">
    <source>
        <dbReference type="Proteomes" id="UP001159427"/>
    </source>
</evidence>
<gene>
    <name evidence="2" type="ORF">PEVE_00037620</name>
</gene>
<evidence type="ECO:0000313" key="2">
    <source>
        <dbReference type="EMBL" id="CAH3017395.1"/>
    </source>
</evidence>
<reference evidence="2 3" key="1">
    <citation type="submission" date="2022-05" db="EMBL/GenBank/DDBJ databases">
        <authorList>
            <consortium name="Genoscope - CEA"/>
            <person name="William W."/>
        </authorList>
    </citation>
    <scope>NUCLEOTIDE SEQUENCE [LARGE SCALE GENOMIC DNA]</scope>
</reference>
<dbReference type="EMBL" id="CALNXI010000062">
    <property type="protein sequence ID" value="CAH3017395.1"/>
    <property type="molecule type" value="Genomic_DNA"/>
</dbReference>
<organism evidence="2 3">
    <name type="scientific">Porites evermanni</name>
    <dbReference type="NCBI Taxonomy" id="104178"/>
    <lineage>
        <taxon>Eukaryota</taxon>
        <taxon>Metazoa</taxon>
        <taxon>Cnidaria</taxon>
        <taxon>Anthozoa</taxon>
        <taxon>Hexacorallia</taxon>
        <taxon>Scleractinia</taxon>
        <taxon>Fungiina</taxon>
        <taxon>Poritidae</taxon>
        <taxon>Porites</taxon>
    </lineage>
</organism>
<proteinExistence type="predicted"/>
<sequence length="97" mass="11493">MGHVNKCLYLSRSCYHTAVSRSWPHHFRTEFQRFFQVIVFFFLQSGEKPIVYSFNKRPSDALMHRGAYGLSLAGIFISFYGVYFMVQDTYSKKHHSR</sequence>
<feature type="transmembrane region" description="Helical" evidence="1">
    <location>
        <begin position="66"/>
        <end position="86"/>
    </location>
</feature>
<accession>A0ABN8LT88</accession>
<keyword evidence="3" id="KW-1185">Reference proteome</keyword>
<keyword evidence="1" id="KW-0812">Transmembrane</keyword>
<keyword evidence="1" id="KW-1133">Transmembrane helix</keyword>
<dbReference type="Proteomes" id="UP001159427">
    <property type="component" value="Unassembled WGS sequence"/>
</dbReference>
<protein>
    <submittedName>
        <fullName evidence="2">Uncharacterized protein</fullName>
    </submittedName>
</protein>
<evidence type="ECO:0000256" key="1">
    <source>
        <dbReference type="SAM" id="Phobius"/>
    </source>
</evidence>
<name>A0ABN8LT88_9CNID</name>
<comment type="caution">
    <text evidence="2">The sequence shown here is derived from an EMBL/GenBank/DDBJ whole genome shotgun (WGS) entry which is preliminary data.</text>
</comment>